<evidence type="ECO:0000313" key="5">
    <source>
        <dbReference type="Proteomes" id="UP000078237"/>
    </source>
</evidence>
<feature type="chain" id="PRO_5008044036" description="LPXTG-domain-containing protein" evidence="3">
    <location>
        <begin position="28"/>
        <end position="550"/>
    </location>
</feature>
<feature type="compositionally biased region" description="Pro residues" evidence="1">
    <location>
        <begin position="496"/>
        <end position="506"/>
    </location>
</feature>
<keyword evidence="3" id="KW-0732">Signal</keyword>
<evidence type="ECO:0000256" key="3">
    <source>
        <dbReference type="SAM" id="SignalP"/>
    </source>
</evidence>
<keyword evidence="2" id="KW-0472">Membrane</keyword>
<proteinExistence type="predicted"/>
<feature type="region of interest" description="Disordered" evidence="1">
    <location>
        <begin position="438"/>
        <end position="550"/>
    </location>
</feature>
<dbReference type="VEuPathDB" id="FungiDB:MMYC01_200378"/>
<feature type="compositionally biased region" description="Basic and acidic residues" evidence="1">
    <location>
        <begin position="345"/>
        <end position="356"/>
    </location>
</feature>
<keyword evidence="2" id="KW-0812">Transmembrane</keyword>
<feature type="compositionally biased region" description="Low complexity" evidence="1">
    <location>
        <begin position="471"/>
        <end position="483"/>
    </location>
</feature>
<evidence type="ECO:0000256" key="1">
    <source>
        <dbReference type="SAM" id="MobiDB-lite"/>
    </source>
</evidence>
<sequence>MARHRVTVKLSVSTLLSVVSFSQLAPALQVTPNSPCAELCLDSPDLDVSDPNSSNTRNSDISCHDDDYSRPVGTKFRDCLTCLQDSGFSQGSESDSTWFLVYAAANCLWNYPNNATGLGSTPCTTELACGPLNATIEHGILNPRDTTPYSYCSAAGNAGMSYQLFEQCTSCIASDPRAHYLANCKKSEVQTLRVSALTKTPVFVALEAGCQQQPAPGVILGLNDTVFTKSLIHIVDPATLEDDGSSGPALPTPTIVGIAAGGLVFLLIVAAVTFVCTRKRKNRRARANAEAQFYSRFTRRPQSSASFQCQTHMMSPRFWPGAEQGLTSPADEKPHAQGPRSSVWKQHESMPIKEEPVSPYQDDDIAYTKKSASATPSLHHLTTDIPPPPQTYTSPSTAGVYSPSDFNPLSADSVRSTAALLPSIKAYVPAEHGVHVVSDGSPVPGSASTLSSPTSGTRGTPLLRGGAWSEQTPPRQQNNNNKPPQKHAGRPADSDLPPPPPPPLPPQQKTVRNGTAGSKKSVRNAAVASGAGSPVESWEIQTTFAAPPKR</sequence>
<dbReference type="EMBL" id="LCTW02000003">
    <property type="protein sequence ID" value="KXX83176.1"/>
    <property type="molecule type" value="Genomic_DNA"/>
</dbReference>
<dbReference type="AlphaFoldDB" id="A0A175WHJ8"/>
<gene>
    <name evidence="4" type="ORF">MMYC01_200378</name>
</gene>
<feature type="region of interest" description="Disordered" evidence="1">
    <location>
        <begin position="318"/>
        <end position="399"/>
    </location>
</feature>
<name>A0A175WHJ8_9PEZI</name>
<dbReference type="OrthoDB" id="5426678at2759"/>
<dbReference type="Proteomes" id="UP000078237">
    <property type="component" value="Unassembled WGS sequence"/>
</dbReference>
<feature type="signal peptide" evidence="3">
    <location>
        <begin position="1"/>
        <end position="27"/>
    </location>
</feature>
<evidence type="ECO:0000256" key="2">
    <source>
        <dbReference type="SAM" id="Phobius"/>
    </source>
</evidence>
<evidence type="ECO:0000313" key="4">
    <source>
        <dbReference type="EMBL" id="KXX83176.1"/>
    </source>
</evidence>
<reference evidence="4 5" key="1">
    <citation type="journal article" date="2016" name="Genome Announc.">
        <title>Genome Sequence of Madurella mycetomatis mm55, Isolated from a Human Mycetoma Case in Sudan.</title>
        <authorList>
            <person name="Smit S."/>
            <person name="Derks M.F."/>
            <person name="Bervoets S."/>
            <person name="Fahal A."/>
            <person name="van Leeuwen W."/>
            <person name="van Belkum A."/>
            <person name="van de Sande W.W."/>
        </authorList>
    </citation>
    <scope>NUCLEOTIDE SEQUENCE [LARGE SCALE GENOMIC DNA]</scope>
    <source>
        <strain evidence="5">mm55</strain>
    </source>
</reference>
<feature type="transmembrane region" description="Helical" evidence="2">
    <location>
        <begin position="255"/>
        <end position="276"/>
    </location>
</feature>
<feature type="compositionally biased region" description="Polar residues" evidence="1">
    <location>
        <begin position="507"/>
        <end position="518"/>
    </location>
</feature>
<accession>A0A175WHJ8</accession>
<evidence type="ECO:0008006" key="6">
    <source>
        <dbReference type="Google" id="ProtNLM"/>
    </source>
</evidence>
<keyword evidence="5" id="KW-1185">Reference proteome</keyword>
<comment type="caution">
    <text evidence="4">The sequence shown here is derived from an EMBL/GenBank/DDBJ whole genome shotgun (WGS) entry which is preliminary data.</text>
</comment>
<organism evidence="4 5">
    <name type="scientific">Madurella mycetomatis</name>
    <dbReference type="NCBI Taxonomy" id="100816"/>
    <lineage>
        <taxon>Eukaryota</taxon>
        <taxon>Fungi</taxon>
        <taxon>Dikarya</taxon>
        <taxon>Ascomycota</taxon>
        <taxon>Pezizomycotina</taxon>
        <taxon>Sordariomycetes</taxon>
        <taxon>Sordariomycetidae</taxon>
        <taxon>Sordariales</taxon>
        <taxon>Sordariales incertae sedis</taxon>
        <taxon>Madurella</taxon>
    </lineage>
</organism>
<feature type="compositionally biased region" description="Polar residues" evidence="1">
    <location>
        <begin position="446"/>
        <end position="458"/>
    </location>
</feature>
<protein>
    <recommendedName>
        <fullName evidence="6">LPXTG-domain-containing protein</fullName>
    </recommendedName>
</protein>
<keyword evidence="2" id="KW-1133">Transmembrane helix</keyword>